<name>A0A9P8TGH3_9ASCO</name>
<keyword evidence="2" id="KW-1185">Reference proteome</keyword>
<reference evidence="1" key="1">
    <citation type="journal article" date="2021" name="Open Biol.">
        <title>Shared evolutionary footprints suggest mitochondrial oxidative damage underlies multiple complex I losses in fungi.</title>
        <authorList>
            <person name="Schikora-Tamarit M.A."/>
            <person name="Marcet-Houben M."/>
            <person name="Nosek J."/>
            <person name="Gabaldon T."/>
        </authorList>
    </citation>
    <scope>NUCLEOTIDE SEQUENCE</scope>
    <source>
        <strain evidence="1">NCAIM Y.01608</strain>
    </source>
</reference>
<evidence type="ECO:0000313" key="1">
    <source>
        <dbReference type="EMBL" id="KAH3677986.1"/>
    </source>
</evidence>
<proteinExistence type="predicted"/>
<dbReference type="EMBL" id="JAEUBD010000095">
    <property type="protein sequence ID" value="KAH3677986.1"/>
    <property type="molecule type" value="Genomic_DNA"/>
</dbReference>
<evidence type="ECO:0000313" key="2">
    <source>
        <dbReference type="Proteomes" id="UP000788993"/>
    </source>
</evidence>
<comment type="caution">
    <text evidence="1">The sequence shown here is derived from an EMBL/GenBank/DDBJ whole genome shotgun (WGS) entry which is preliminary data.</text>
</comment>
<dbReference type="Proteomes" id="UP000788993">
    <property type="component" value="Unassembled WGS sequence"/>
</dbReference>
<organism evidence="1 2">
    <name type="scientific">Ogataea polymorpha</name>
    <dbReference type="NCBI Taxonomy" id="460523"/>
    <lineage>
        <taxon>Eukaryota</taxon>
        <taxon>Fungi</taxon>
        <taxon>Dikarya</taxon>
        <taxon>Ascomycota</taxon>
        <taxon>Saccharomycotina</taxon>
        <taxon>Pichiomycetes</taxon>
        <taxon>Pichiales</taxon>
        <taxon>Pichiaceae</taxon>
        <taxon>Ogataea</taxon>
    </lineage>
</organism>
<gene>
    <name evidence="1" type="ORF">OGATHE_000641</name>
</gene>
<accession>A0A9P8TGH3</accession>
<sequence>MYPLLSDVGCLEITASLWNLKISLSISFTGNPTMLTSSDERRFDIKYAMVSLCAGSLLVFRSKMNMDTILYLSSIWVFLAHASMSLLNQLTSLGCSMMYLTSAFVVRSTCFLAFVSKNDFKALIASSSIDFFLSRFSGPVKVFISRKELSPLSVLSRITMIHFSMSLAFSKLLTLGSMYLDTTVVESKDNLDHS</sequence>
<reference evidence="1" key="2">
    <citation type="submission" date="2021-01" db="EMBL/GenBank/DDBJ databases">
        <authorList>
            <person name="Schikora-Tamarit M.A."/>
        </authorList>
    </citation>
    <scope>NUCLEOTIDE SEQUENCE</scope>
    <source>
        <strain evidence="1">NCAIM Y.01608</strain>
    </source>
</reference>
<protein>
    <submittedName>
        <fullName evidence="1">Uncharacterized protein</fullName>
    </submittedName>
</protein>
<dbReference type="AlphaFoldDB" id="A0A9P8TGH3"/>